<evidence type="ECO:0000313" key="3">
    <source>
        <dbReference type="Proteomes" id="UP001213681"/>
    </source>
</evidence>
<gene>
    <name evidence="2" type="ORF">N7458_005339</name>
</gene>
<evidence type="ECO:0000256" key="1">
    <source>
        <dbReference type="SAM" id="Phobius"/>
    </source>
</evidence>
<dbReference type="RefSeq" id="XP_056767339.1">
    <property type="nucleotide sequence ID" value="XM_056908721.1"/>
</dbReference>
<reference evidence="2" key="2">
    <citation type="journal article" date="2023" name="IMA Fungus">
        <title>Comparative genomic study of the Penicillium genus elucidates a diverse pangenome and 15 lateral gene transfer events.</title>
        <authorList>
            <person name="Petersen C."/>
            <person name="Sorensen T."/>
            <person name="Nielsen M.R."/>
            <person name="Sondergaard T.E."/>
            <person name="Sorensen J.L."/>
            <person name="Fitzpatrick D.A."/>
            <person name="Frisvad J.C."/>
            <person name="Nielsen K.L."/>
        </authorList>
    </citation>
    <scope>NUCLEOTIDE SEQUENCE</scope>
    <source>
        <strain evidence="2">IBT 16125</strain>
    </source>
</reference>
<evidence type="ECO:0000313" key="2">
    <source>
        <dbReference type="EMBL" id="KAJ5454383.1"/>
    </source>
</evidence>
<dbReference type="EMBL" id="JAPVEA010000005">
    <property type="protein sequence ID" value="KAJ5454383.1"/>
    <property type="molecule type" value="Genomic_DNA"/>
</dbReference>
<dbReference type="GeneID" id="81598964"/>
<keyword evidence="1" id="KW-0812">Transmembrane</keyword>
<dbReference type="Proteomes" id="UP001213681">
    <property type="component" value="Unassembled WGS sequence"/>
</dbReference>
<organism evidence="2 3">
    <name type="scientific">Penicillium daleae</name>
    <dbReference type="NCBI Taxonomy" id="63821"/>
    <lineage>
        <taxon>Eukaryota</taxon>
        <taxon>Fungi</taxon>
        <taxon>Dikarya</taxon>
        <taxon>Ascomycota</taxon>
        <taxon>Pezizomycotina</taxon>
        <taxon>Eurotiomycetes</taxon>
        <taxon>Eurotiomycetidae</taxon>
        <taxon>Eurotiales</taxon>
        <taxon>Aspergillaceae</taxon>
        <taxon>Penicillium</taxon>
    </lineage>
</organism>
<keyword evidence="1" id="KW-1133">Transmembrane helix</keyword>
<keyword evidence="1" id="KW-0472">Membrane</keyword>
<feature type="transmembrane region" description="Helical" evidence="1">
    <location>
        <begin position="45"/>
        <end position="70"/>
    </location>
</feature>
<sequence>MPATSEIQGSFLGHFFGTVWTIVSTFFGTTWFLTTSFFGAIFRVVLPATVACIIICGVLFAAYVAVLSIADWMGWIKLKPIVEKQKARHSSKPDEEGSDEVFVDVSSDKKRVEVEIEFLEELLRVRREKLKKLD</sequence>
<proteinExistence type="predicted"/>
<keyword evidence="3" id="KW-1185">Reference proteome</keyword>
<comment type="caution">
    <text evidence="2">The sequence shown here is derived from an EMBL/GenBank/DDBJ whole genome shotgun (WGS) entry which is preliminary data.</text>
</comment>
<reference evidence="2" key="1">
    <citation type="submission" date="2022-12" db="EMBL/GenBank/DDBJ databases">
        <authorList>
            <person name="Petersen C."/>
        </authorList>
    </citation>
    <scope>NUCLEOTIDE SEQUENCE</scope>
    <source>
        <strain evidence="2">IBT 16125</strain>
    </source>
</reference>
<protein>
    <submittedName>
        <fullName evidence="2">Uncharacterized protein</fullName>
    </submittedName>
</protein>
<accession>A0AAD6C803</accession>
<feature type="transmembrane region" description="Helical" evidence="1">
    <location>
        <begin position="12"/>
        <end position="33"/>
    </location>
</feature>
<dbReference type="AlphaFoldDB" id="A0AAD6C803"/>
<name>A0AAD6C803_9EURO</name>